<keyword evidence="1 6" id="KW-0489">Methyltransferase</keyword>
<keyword evidence="3" id="KW-0949">S-adenosyl-L-methionine</keyword>
<evidence type="ECO:0000256" key="1">
    <source>
        <dbReference type="ARBA" id="ARBA00022603"/>
    </source>
</evidence>
<dbReference type="InterPro" id="IPR041698">
    <property type="entry name" value="Methyltransf_25"/>
</dbReference>
<organism evidence="6 7">
    <name type="scientific">Candidatus Brachybacterium merdavium</name>
    <dbReference type="NCBI Taxonomy" id="2838513"/>
    <lineage>
        <taxon>Bacteria</taxon>
        <taxon>Bacillati</taxon>
        <taxon>Actinomycetota</taxon>
        <taxon>Actinomycetes</taxon>
        <taxon>Micrococcales</taxon>
        <taxon>Dermabacteraceae</taxon>
        <taxon>Brachybacterium</taxon>
    </lineage>
</organism>
<gene>
    <name evidence="6" type="ORF">H9786_15640</name>
</gene>
<keyword evidence="2" id="KW-0808">Transferase</keyword>
<dbReference type="Gene3D" id="3.40.50.150">
    <property type="entry name" value="Vaccinia Virus protein VP39"/>
    <property type="match status" value="1"/>
</dbReference>
<dbReference type="SUPFAM" id="SSF53335">
    <property type="entry name" value="S-adenosyl-L-methionine-dependent methyltransferases"/>
    <property type="match status" value="1"/>
</dbReference>
<name>A0A9D2RQ46_9MICO</name>
<dbReference type="InterPro" id="IPR029063">
    <property type="entry name" value="SAM-dependent_MTases_sf"/>
</dbReference>
<dbReference type="EMBL" id="DWZH01000130">
    <property type="protein sequence ID" value="HJB11930.1"/>
    <property type="molecule type" value="Genomic_DNA"/>
</dbReference>
<comment type="caution">
    <text evidence="6">The sequence shown here is derived from an EMBL/GenBank/DDBJ whole genome shotgun (WGS) entry which is preliminary data.</text>
</comment>
<dbReference type="GO" id="GO:0008168">
    <property type="term" value="F:methyltransferase activity"/>
    <property type="evidence" value="ECO:0007669"/>
    <property type="project" value="UniProtKB-KW"/>
</dbReference>
<evidence type="ECO:0000313" key="7">
    <source>
        <dbReference type="Proteomes" id="UP000823823"/>
    </source>
</evidence>
<dbReference type="PANTHER" id="PTHR43464:SF19">
    <property type="entry name" value="UBIQUINONE BIOSYNTHESIS O-METHYLTRANSFERASE, MITOCHONDRIAL"/>
    <property type="match status" value="1"/>
</dbReference>
<sequence length="273" mass="29185">MPPDVAPAPDLSPAARDTPTAPTATAPDALTTEPDALYADPLLAACYDTFDGERDDLDHYETILEELGARTVIDVGCGTGALAVRLARRGLEVTGIDPARASLDVAHDKPYAEAASWVHGTAEELPALGADAAVMTGNVAQVFLTDEAWSATLRGIHRALRPGGHVVFESRRPQARAWEQWAAETAEQSWVVPGVGRVVGLPKGVRVELPLVTFSDEFTFESGEVVSSTSTLRFRDEAELRSSLLDAGFEVAAVRDAPDRPGREFVIIARKTS</sequence>
<reference evidence="6" key="1">
    <citation type="journal article" date="2021" name="PeerJ">
        <title>Extensive microbial diversity within the chicken gut microbiome revealed by metagenomics and culture.</title>
        <authorList>
            <person name="Gilroy R."/>
            <person name="Ravi A."/>
            <person name="Getino M."/>
            <person name="Pursley I."/>
            <person name="Horton D.L."/>
            <person name="Alikhan N.F."/>
            <person name="Baker D."/>
            <person name="Gharbi K."/>
            <person name="Hall N."/>
            <person name="Watson M."/>
            <person name="Adriaenssens E.M."/>
            <person name="Foster-Nyarko E."/>
            <person name="Jarju S."/>
            <person name="Secka A."/>
            <person name="Antonio M."/>
            <person name="Oren A."/>
            <person name="Chaudhuri R.R."/>
            <person name="La Ragione R."/>
            <person name="Hildebrand F."/>
            <person name="Pallen M.J."/>
        </authorList>
    </citation>
    <scope>NUCLEOTIDE SEQUENCE</scope>
    <source>
        <strain evidence="6">ChiHjej13B12-24818</strain>
    </source>
</reference>
<proteinExistence type="predicted"/>
<dbReference type="Pfam" id="PF13649">
    <property type="entry name" value="Methyltransf_25"/>
    <property type="match status" value="1"/>
</dbReference>
<reference evidence="6" key="2">
    <citation type="submission" date="2021-04" db="EMBL/GenBank/DDBJ databases">
        <authorList>
            <person name="Gilroy R."/>
        </authorList>
    </citation>
    <scope>NUCLEOTIDE SEQUENCE</scope>
    <source>
        <strain evidence="6">ChiHjej13B12-24818</strain>
    </source>
</reference>
<dbReference type="CDD" id="cd02440">
    <property type="entry name" value="AdoMet_MTases"/>
    <property type="match status" value="1"/>
</dbReference>
<feature type="region of interest" description="Disordered" evidence="4">
    <location>
        <begin position="1"/>
        <end position="32"/>
    </location>
</feature>
<dbReference type="Proteomes" id="UP000823823">
    <property type="component" value="Unassembled WGS sequence"/>
</dbReference>
<feature type="domain" description="Methyltransferase" evidence="5">
    <location>
        <begin position="72"/>
        <end position="164"/>
    </location>
</feature>
<protein>
    <submittedName>
        <fullName evidence="6">Class I SAM-dependent methyltransferase</fullName>
    </submittedName>
</protein>
<dbReference type="AlphaFoldDB" id="A0A9D2RQ46"/>
<dbReference type="PANTHER" id="PTHR43464">
    <property type="entry name" value="METHYLTRANSFERASE"/>
    <property type="match status" value="1"/>
</dbReference>
<evidence type="ECO:0000256" key="2">
    <source>
        <dbReference type="ARBA" id="ARBA00022679"/>
    </source>
</evidence>
<feature type="compositionally biased region" description="Low complexity" evidence="4">
    <location>
        <begin position="13"/>
        <end position="32"/>
    </location>
</feature>
<accession>A0A9D2RQ46</accession>
<evidence type="ECO:0000256" key="4">
    <source>
        <dbReference type="SAM" id="MobiDB-lite"/>
    </source>
</evidence>
<evidence type="ECO:0000313" key="6">
    <source>
        <dbReference type="EMBL" id="HJB11930.1"/>
    </source>
</evidence>
<evidence type="ECO:0000259" key="5">
    <source>
        <dbReference type="Pfam" id="PF13649"/>
    </source>
</evidence>
<evidence type="ECO:0000256" key="3">
    <source>
        <dbReference type="ARBA" id="ARBA00022691"/>
    </source>
</evidence>
<dbReference type="GO" id="GO:0032259">
    <property type="term" value="P:methylation"/>
    <property type="evidence" value="ECO:0007669"/>
    <property type="project" value="UniProtKB-KW"/>
</dbReference>